<dbReference type="Pfam" id="PF22936">
    <property type="entry name" value="Pol_BBD"/>
    <property type="match status" value="3"/>
</dbReference>
<dbReference type="Proteomes" id="UP000245207">
    <property type="component" value="Unassembled WGS sequence"/>
</dbReference>
<reference evidence="2 3" key="1">
    <citation type="journal article" date="2018" name="Mol. Plant">
        <title>The genome of Artemisia annua provides insight into the evolution of Asteraceae family and artemisinin biosynthesis.</title>
        <authorList>
            <person name="Shen Q."/>
            <person name="Zhang L."/>
            <person name="Liao Z."/>
            <person name="Wang S."/>
            <person name="Yan T."/>
            <person name="Shi P."/>
            <person name="Liu M."/>
            <person name="Fu X."/>
            <person name="Pan Q."/>
            <person name="Wang Y."/>
            <person name="Lv Z."/>
            <person name="Lu X."/>
            <person name="Zhang F."/>
            <person name="Jiang W."/>
            <person name="Ma Y."/>
            <person name="Chen M."/>
            <person name="Hao X."/>
            <person name="Li L."/>
            <person name="Tang Y."/>
            <person name="Lv G."/>
            <person name="Zhou Y."/>
            <person name="Sun X."/>
            <person name="Brodelius P.E."/>
            <person name="Rose J.K.C."/>
            <person name="Tang K."/>
        </authorList>
    </citation>
    <scope>NUCLEOTIDE SEQUENCE [LARGE SCALE GENOMIC DNA]</scope>
    <source>
        <strain evidence="3">cv. Huhao1</strain>
        <tissue evidence="2">Leaf</tissue>
    </source>
</reference>
<dbReference type="PANTHER" id="PTHR47592:SF27">
    <property type="entry name" value="OS08G0421700 PROTEIN"/>
    <property type="match status" value="1"/>
</dbReference>
<dbReference type="PANTHER" id="PTHR47592">
    <property type="entry name" value="PBF68 PROTEIN"/>
    <property type="match status" value="1"/>
</dbReference>
<feature type="domain" description="Retrovirus-related Pol polyprotein from transposon TNT 1-94-like beta-barrel" evidence="1">
    <location>
        <begin position="33"/>
        <end position="88"/>
    </location>
</feature>
<evidence type="ECO:0000259" key="1">
    <source>
        <dbReference type="Pfam" id="PF22936"/>
    </source>
</evidence>
<gene>
    <name evidence="2" type="ORF">CTI12_AA551730</name>
</gene>
<feature type="domain" description="Retrovirus-related Pol polyprotein from transposon TNT 1-94-like beta-barrel" evidence="1">
    <location>
        <begin position="287"/>
        <end position="366"/>
    </location>
</feature>
<proteinExistence type="predicted"/>
<protein>
    <recommendedName>
        <fullName evidence="1">Retrovirus-related Pol polyprotein from transposon TNT 1-94-like beta-barrel domain-containing protein</fullName>
    </recommendedName>
</protein>
<accession>A0A2U1KYA9</accession>
<dbReference type="EMBL" id="PKPP01012907">
    <property type="protein sequence ID" value="PWA41690.1"/>
    <property type="molecule type" value="Genomic_DNA"/>
</dbReference>
<dbReference type="OrthoDB" id="2596766at2759"/>
<dbReference type="AlphaFoldDB" id="A0A2U1KYA9"/>
<sequence length="413" mass="45505">MPHDTEGVVHKETIGLLVCNEDPELTQARARGWYLATRCTVHVCNSRDMFVDYEPVTGHEVILDNNSHVDVVGFGTVMLPLTTGKHLIFVCLVKNLCSDISDVILGINMPHDTERVVHKETIGLLVCNEDPELTQARARGWYLATRCTVHVCNSRDMFVDYEPVTGHEVILDNNSHVDVVGFGTVMLPLTTGKVLTLENVFHIPTITKCLISVVKLTDVGFGVSFGGEECVINKGRNVIGKGYKEDGLYRLSVLEENSGVKVVHDETISLLVAGESPELIKARARSWILSNRCTVHVCNSRDMFVDYHPLNGHEVKLDYVDTRAEVAGVGTVKLRLATGKVWILRNVFHMPKIIKCILSLSKLGESNLLTTWAVTDGVLKNGDEVVGTASKEGGLFRLSLVDECQDGTEGSEQ</sequence>
<feature type="domain" description="Retrovirus-related Pol polyprotein from transposon TNT 1-94-like beta-barrel" evidence="1">
    <location>
        <begin position="141"/>
        <end position="221"/>
    </location>
</feature>
<name>A0A2U1KYA9_ARTAN</name>
<evidence type="ECO:0000313" key="2">
    <source>
        <dbReference type="EMBL" id="PWA41690.1"/>
    </source>
</evidence>
<evidence type="ECO:0000313" key="3">
    <source>
        <dbReference type="Proteomes" id="UP000245207"/>
    </source>
</evidence>
<organism evidence="2 3">
    <name type="scientific">Artemisia annua</name>
    <name type="common">Sweet wormwood</name>
    <dbReference type="NCBI Taxonomy" id="35608"/>
    <lineage>
        <taxon>Eukaryota</taxon>
        <taxon>Viridiplantae</taxon>
        <taxon>Streptophyta</taxon>
        <taxon>Embryophyta</taxon>
        <taxon>Tracheophyta</taxon>
        <taxon>Spermatophyta</taxon>
        <taxon>Magnoliopsida</taxon>
        <taxon>eudicotyledons</taxon>
        <taxon>Gunneridae</taxon>
        <taxon>Pentapetalae</taxon>
        <taxon>asterids</taxon>
        <taxon>campanulids</taxon>
        <taxon>Asterales</taxon>
        <taxon>Asteraceae</taxon>
        <taxon>Asteroideae</taxon>
        <taxon>Anthemideae</taxon>
        <taxon>Artemisiinae</taxon>
        <taxon>Artemisia</taxon>
    </lineage>
</organism>
<dbReference type="InterPro" id="IPR054722">
    <property type="entry name" value="PolX-like_BBD"/>
</dbReference>
<keyword evidence="3" id="KW-1185">Reference proteome</keyword>
<comment type="caution">
    <text evidence="2">The sequence shown here is derived from an EMBL/GenBank/DDBJ whole genome shotgun (WGS) entry which is preliminary data.</text>
</comment>